<dbReference type="Proteomes" id="UP000324222">
    <property type="component" value="Unassembled WGS sequence"/>
</dbReference>
<comment type="caution">
    <text evidence="1">The sequence shown here is derived from an EMBL/GenBank/DDBJ whole genome shotgun (WGS) entry which is preliminary data.</text>
</comment>
<accession>A0A5B7JTS8</accession>
<protein>
    <submittedName>
        <fullName evidence="1">Uncharacterized protein</fullName>
    </submittedName>
</protein>
<gene>
    <name evidence="1" type="ORF">E2C01_093533</name>
</gene>
<organism evidence="1 2">
    <name type="scientific">Portunus trituberculatus</name>
    <name type="common">Swimming crab</name>
    <name type="synonym">Neptunus trituberculatus</name>
    <dbReference type="NCBI Taxonomy" id="210409"/>
    <lineage>
        <taxon>Eukaryota</taxon>
        <taxon>Metazoa</taxon>
        <taxon>Ecdysozoa</taxon>
        <taxon>Arthropoda</taxon>
        <taxon>Crustacea</taxon>
        <taxon>Multicrustacea</taxon>
        <taxon>Malacostraca</taxon>
        <taxon>Eumalacostraca</taxon>
        <taxon>Eucarida</taxon>
        <taxon>Decapoda</taxon>
        <taxon>Pleocyemata</taxon>
        <taxon>Brachyura</taxon>
        <taxon>Eubrachyura</taxon>
        <taxon>Portunoidea</taxon>
        <taxon>Portunidae</taxon>
        <taxon>Portuninae</taxon>
        <taxon>Portunus</taxon>
    </lineage>
</organism>
<dbReference type="EMBL" id="VSRR010112945">
    <property type="protein sequence ID" value="MPC98179.1"/>
    <property type="molecule type" value="Genomic_DNA"/>
</dbReference>
<sequence>MGWSWRAVRGGEVQTCISMGYVTWWVGVVGSGVGTGLQGKRLCFMFWEGGFFFFSSYTLGYTPGTITVCWLGFTLQHSHVISQTDHLDPRRKNNK</sequence>
<proteinExistence type="predicted"/>
<evidence type="ECO:0000313" key="2">
    <source>
        <dbReference type="Proteomes" id="UP000324222"/>
    </source>
</evidence>
<keyword evidence="2" id="KW-1185">Reference proteome</keyword>
<reference evidence="1 2" key="1">
    <citation type="submission" date="2019-05" db="EMBL/GenBank/DDBJ databases">
        <title>Another draft genome of Portunus trituberculatus and its Hox gene families provides insights of decapod evolution.</title>
        <authorList>
            <person name="Jeong J.-H."/>
            <person name="Song I."/>
            <person name="Kim S."/>
            <person name="Choi T."/>
            <person name="Kim D."/>
            <person name="Ryu S."/>
            <person name="Kim W."/>
        </authorList>
    </citation>
    <scope>NUCLEOTIDE SEQUENCE [LARGE SCALE GENOMIC DNA]</scope>
    <source>
        <tissue evidence="1">Muscle</tissue>
    </source>
</reference>
<dbReference type="AlphaFoldDB" id="A0A5B7JTS8"/>
<evidence type="ECO:0000313" key="1">
    <source>
        <dbReference type="EMBL" id="MPC98179.1"/>
    </source>
</evidence>
<name>A0A5B7JTS8_PORTR</name>